<dbReference type="SMART" id="SM01174">
    <property type="entry name" value="DUF4205"/>
    <property type="match status" value="1"/>
</dbReference>
<dbReference type="PANTHER" id="PTHR12473">
    <property type="entry name" value="UBIQUITIN CARBOXYL-TERMINAL HYDROLASE MINDY-4-RELATED"/>
    <property type="match status" value="1"/>
</dbReference>
<feature type="compositionally biased region" description="Basic and acidic residues" evidence="2">
    <location>
        <begin position="40"/>
        <end position="51"/>
    </location>
</feature>
<dbReference type="GO" id="GO:1990380">
    <property type="term" value="F:K48-linked deubiquitinase activity"/>
    <property type="evidence" value="ECO:0007669"/>
    <property type="project" value="InterPro"/>
</dbReference>
<feature type="compositionally biased region" description="Basic and acidic residues" evidence="2">
    <location>
        <begin position="223"/>
        <end position="234"/>
    </location>
</feature>
<feature type="compositionally biased region" description="Basic and acidic residues" evidence="2">
    <location>
        <begin position="1"/>
        <end position="14"/>
    </location>
</feature>
<comment type="caution">
    <text evidence="4">The sequence shown here is derived from an EMBL/GenBank/DDBJ whole genome shotgun (WGS) entry which is preliminary data.</text>
</comment>
<dbReference type="InterPro" id="IPR039785">
    <property type="entry name" value="MINY3/4"/>
</dbReference>
<evidence type="ECO:0000313" key="4">
    <source>
        <dbReference type="EMBL" id="OAE19465.1"/>
    </source>
</evidence>
<feature type="compositionally biased region" description="Low complexity" evidence="2">
    <location>
        <begin position="315"/>
        <end position="329"/>
    </location>
</feature>
<dbReference type="AlphaFoldDB" id="A0A176VHR9"/>
<evidence type="ECO:0000259" key="3">
    <source>
        <dbReference type="SMART" id="SM01174"/>
    </source>
</evidence>
<feature type="region of interest" description="Disordered" evidence="2">
    <location>
        <begin position="1"/>
        <end position="105"/>
    </location>
</feature>
<proteinExistence type="inferred from homology"/>
<feature type="region of interest" description="Disordered" evidence="2">
    <location>
        <begin position="255"/>
        <end position="288"/>
    </location>
</feature>
<feature type="region of interest" description="Disordered" evidence="2">
    <location>
        <begin position="300"/>
        <end position="336"/>
    </location>
</feature>
<reference evidence="4" key="1">
    <citation type="submission" date="2016-03" db="EMBL/GenBank/DDBJ databases">
        <title>Mechanisms controlling the formation of the plant cell surface in tip-growing cells are functionally conserved among land plants.</title>
        <authorList>
            <person name="Honkanen S."/>
            <person name="Jones V.A."/>
            <person name="Morieri G."/>
            <person name="Champion C."/>
            <person name="Hetherington A.J."/>
            <person name="Kelly S."/>
            <person name="Saint-Marcoux D."/>
            <person name="Proust H."/>
            <person name="Prescott H."/>
            <person name="Dolan L."/>
        </authorList>
    </citation>
    <scope>NUCLEOTIDE SEQUENCE [LARGE SCALE GENOMIC DNA]</scope>
    <source>
        <tissue evidence="4">Whole gametophyte</tissue>
    </source>
</reference>
<keyword evidence="5" id="KW-1185">Reference proteome</keyword>
<name>A0A176VHR9_MARPO</name>
<dbReference type="EMBL" id="LVLJ01003850">
    <property type="protein sequence ID" value="OAE19465.1"/>
    <property type="molecule type" value="Genomic_DNA"/>
</dbReference>
<feature type="compositionally biased region" description="Low complexity" evidence="2">
    <location>
        <begin position="268"/>
        <end position="283"/>
    </location>
</feature>
<sequence length="879" mass="96264">MVRPEQVRAGETHGKRSGWPKPDGIKGEEENQTTAKRNPRNMEDVATERIVLDPAGGPGGREFLEEPKSPRHRRLPRHEATVPVPACTTGAGRNSTRGVRGGGEKDDALRRTQACVCVVGVAHEGRGGGRAIRARREEGGWIGETDCSGIDWISDLAEDLCWDAALVVVVIAQARASGVRTRPVGAGGREEEEEENEMRAGRDCASAKEESLESLELAKVSRKREAVDRGREEQIWMGEHDDEELQRAFRMSLQPVPDAKRSKPRDNATLSSPPATPPSSTETAEARDRRLQREILAAAAEQRRTRSMARGGSPGFIDPSISSSSQVDVSNEHRSPGKIAAPVQDRLQGQAGVRELGEKSVRGKRRVEDERQQLPYRVAEQLHTMVFGTNMSKDVLAQWCNQGFRFSPDQETSLGLVQREGGPCGVLAPIQALVLKYLLFVPEDEADAQLFGIRDMVASHSGKSHSAGGDSLDPRLTFSDPRRTRALVRAMGETLWKAGGKQKAMLVVLDIPGFAAEDISKEEEQDEIAAKALDGVALESVKEFHRLVKVCAVTSISALHLQLHSLLPAFRSRMGALLLLFSVLLSRGLDAIQSDRDDPEQPLVTPPFGHASQEIVNLLLCGQAVPNVFDGSMDLGGGMCLKGIPNNVEVGFLTLLESLNLCKVGQHLKRPRWPIWVVGSESHYTVLFAFTTKVQDESDIEDREASIRQAFDAQDQSGGGGFISLEALHQVLSDLQIDMPQDLFNNLCSSDIVVWNDLWQALCQVEKSKGGLQDTAASLGKKHFELYHFNGIAKTVATVGNVIHQRPKLTKLRVTVPPKWTPDTVLVEEYKVASQDSTVMAEGGAVKEEPAQHAPLVDCIRTRWQRASCNWSNDAPSIV</sequence>
<gene>
    <name evidence="4" type="ORF">AXG93_1040s1290</name>
</gene>
<dbReference type="PANTHER" id="PTHR12473:SF8">
    <property type="entry name" value="UBIQUITIN CARBOXYL-TERMINAL HYDROLASE MINDY-4-RELATED"/>
    <property type="match status" value="1"/>
</dbReference>
<dbReference type="GO" id="GO:0071108">
    <property type="term" value="P:protein K48-linked deubiquitination"/>
    <property type="evidence" value="ECO:0007669"/>
    <property type="project" value="InterPro"/>
</dbReference>
<feature type="compositionally biased region" description="Basic and acidic residues" evidence="2">
    <location>
        <begin position="197"/>
        <end position="211"/>
    </location>
</feature>
<feature type="domain" description="Deubiquitinating enzyme MINDY-3/4 conserved" evidence="3">
    <location>
        <begin position="383"/>
        <end position="757"/>
    </location>
</feature>
<evidence type="ECO:0000256" key="2">
    <source>
        <dbReference type="SAM" id="MobiDB-lite"/>
    </source>
</evidence>
<dbReference type="GO" id="GO:0006508">
    <property type="term" value="P:proteolysis"/>
    <property type="evidence" value="ECO:0007669"/>
    <property type="project" value="UniProtKB-KW"/>
</dbReference>
<evidence type="ECO:0000313" key="5">
    <source>
        <dbReference type="Proteomes" id="UP000077202"/>
    </source>
</evidence>
<dbReference type="InterPro" id="IPR025257">
    <property type="entry name" value="MINDY-3/4_CD"/>
</dbReference>
<accession>A0A176VHR9</accession>
<dbReference type="GO" id="GO:0004843">
    <property type="term" value="F:cysteine-type deubiquitinase activity"/>
    <property type="evidence" value="ECO:0007669"/>
    <property type="project" value="UniProtKB-EC"/>
</dbReference>
<dbReference type="Pfam" id="PF13898">
    <property type="entry name" value="MINDY-3_4_CD"/>
    <property type="match status" value="1"/>
</dbReference>
<evidence type="ECO:0000256" key="1">
    <source>
        <dbReference type="ARBA" id="ARBA00011074"/>
    </source>
</evidence>
<organism evidence="4 5">
    <name type="scientific">Marchantia polymorpha subsp. ruderalis</name>
    <dbReference type="NCBI Taxonomy" id="1480154"/>
    <lineage>
        <taxon>Eukaryota</taxon>
        <taxon>Viridiplantae</taxon>
        <taxon>Streptophyta</taxon>
        <taxon>Embryophyta</taxon>
        <taxon>Marchantiophyta</taxon>
        <taxon>Marchantiopsida</taxon>
        <taxon>Marchantiidae</taxon>
        <taxon>Marchantiales</taxon>
        <taxon>Marchantiaceae</taxon>
        <taxon>Marchantia</taxon>
    </lineage>
</organism>
<comment type="similarity">
    <text evidence="1">Belongs to the MINDY deubiquitinase family. FAM188 subfamily.</text>
</comment>
<dbReference type="Proteomes" id="UP000077202">
    <property type="component" value="Unassembled WGS sequence"/>
</dbReference>
<feature type="region of interest" description="Disordered" evidence="2">
    <location>
        <begin position="182"/>
        <end position="239"/>
    </location>
</feature>
<protein>
    <recommendedName>
        <fullName evidence="3">Deubiquitinating enzyme MINDY-3/4 conserved domain-containing protein</fullName>
    </recommendedName>
</protein>